<dbReference type="EMBL" id="JHEG04000001">
    <property type="protein sequence ID" value="KAF3884747.1"/>
    <property type="molecule type" value="Genomic_DNA"/>
</dbReference>
<organism evidence="2 3">
    <name type="scientific">Tolypothrix bouteillei VB521301</name>
    <dbReference type="NCBI Taxonomy" id="1479485"/>
    <lineage>
        <taxon>Bacteria</taxon>
        <taxon>Bacillati</taxon>
        <taxon>Cyanobacteriota</taxon>
        <taxon>Cyanophyceae</taxon>
        <taxon>Nostocales</taxon>
        <taxon>Tolypothrichaceae</taxon>
        <taxon>Tolypothrix</taxon>
    </lineage>
</organism>
<name>A0A8S9SYB5_9CYAN</name>
<dbReference type="Proteomes" id="UP000029738">
    <property type="component" value="Unassembled WGS sequence"/>
</dbReference>
<evidence type="ECO:0000256" key="1">
    <source>
        <dbReference type="SAM" id="Phobius"/>
    </source>
</evidence>
<comment type="caution">
    <text evidence="2">The sequence shown here is derived from an EMBL/GenBank/DDBJ whole genome shotgun (WGS) entry which is preliminary data.</text>
</comment>
<evidence type="ECO:0000313" key="2">
    <source>
        <dbReference type="EMBL" id="KAF3884747.1"/>
    </source>
</evidence>
<dbReference type="AlphaFoldDB" id="A0A8S9SYB5"/>
<dbReference type="OrthoDB" id="583007at2"/>
<evidence type="ECO:0000313" key="3">
    <source>
        <dbReference type="Proteomes" id="UP000029738"/>
    </source>
</evidence>
<keyword evidence="1" id="KW-0812">Transmembrane</keyword>
<keyword evidence="1" id="KW-1133">Transmembrane helix</keyword>
<keyword evidence="3" id="KW-1185">Reference proteome</keyword>
<feature type="transmembrane region" description="Helical" evidence="1">
    <location>
        <begin position="28"/>
        <end position="61"/>
    </location>
</feature>
<accession>A0A8S9SYB5</accession>
<reference evidence="2" key="1">
    <citation type="journal article" date="2015" name="Genome Announc.">
        <title>Draft Genome Sequence of Tolypothrix boutellei Strain VB521301.</title>
        <authorList>
            <person name="Chandrababunaidu M.M."/>
            <person name="Singh D."/>
            <person name="Sen D."/>
            <person name="Bhan S."/>
            <person name="Das S."/>
            <person name="Gupta A."/>
            <person name="Adhikary S.P."/>
            <person name="Tripathy S."/>
        </authorList>
    </citation>
    <scope>NUCLEOTIDE SEQUENCE</scope>
    <source>
        <strain evidence="2">VB521301</strain>
    </source>
</reference>
<gene>
    <name evidence="2" type="ORF">DA73_0400004115</name>
</gene>
<keyword evidence="1" id="KW-0472">Membrane</keyword>
<sequence length="88" mass="9691">MLFSYLVLLIIGISSVWLGLKITEEVYRIAVVFAGAILLLMGFLLVPSIVQIGVLLLLLGLHQLYTPQKILGRVVTTTEKTPTQPTQL</sequence>
<dbReference type="RefSeq" id="WP_050045579.1">
    <property type="nucleotide sequence ID" value="NZ_JHEG04000001.1"/>
</dbReference>
<protein>
    <submittedName>
        <fullName evidence="2">Uncharacterized protein</fullName>
    </submittedName>
</protein>
<proteinExistence type="predicted"/>
<reference evidence="2" key="2">
    <citation type="submission" date="2019-11" db="EMBL/GenBank/DDBJ databases">
        <title>Improved Assembly of Tolypothrix boutellei genome.</title>
        <authorList>
            <person name="Sarangi A.N."/>
            <person name="Mukherjee M."/>
            <person name="Ghosh S."/>
            <person name="Singh D."/>
            <person name="Das A."/>
            <person name="Kant S."/>
            <person name="Prusty A."/>
            <person name="Tripathy S."/>
        </authorList>
    </citation>
    <scope>NUCLEOTIDE SEQUENCE</scope>
    <source>
        <strain evidence="2">VB521301</strain>
    </source>
</reference>